<keyword evidence="11" id="KW-0472">Membrane</keyword>
<dbReference type="Pfam" id="PF00512">
    <property type="entry name" value="HisKA"/>
    <property type="match status" value="1"/>
</dbReference>
<evidence type="ECO:0000259" key="12">
    <source>
        <dbReference type="PROSITE" id="PS50109"/>
    </source>
</evidence>
<dbReference type="CDD" id="cd00082">
    <property type="entry name" value="HisKA"/>
    <property type="match status" value="1"/>
</dbReference>
<dbReference type="InterPro" id="IPR003594">
    <property type="entry name" value="HATPase_dom"/>
</dbReference>
<evidence type="ECO:0000256" key="3">
    <source>
        <dbReference type="ARBA" id="ARBA00012438"/>
    </source>
</evidence>
<keyword evidence="10" id="KW-0902">Two-component regulatory system</keyword>
<dbReference type="PRINTS" id="PR00344">
    <property type="entry name" value="BCTRLSENSOR"/>
</dbReference>
<dbReference type="InterPro" id="IPR005467">
    <property type="entry name" value="His_kinase_dom"/>
</dbReference>
<keyword evidence="11" id="KW-1133">Transmembrane helix</keyword>
<proteinExistence type="predicted"/>
<dbReference type="SMART" id="SM00387">
    <property type="entry name" value="HATPase_c"/>
    <property type="match status" value="1"/>
</dbReference>
<keyword evidence="6 13" id="KW-0808">Transferase</keyword>
<keyword evidence="9" id="KW-0067">ATP-binding</keyword>
<feature type="domain" description="Histidine kinase" evidence="12">
    <location>
        <begin position="241"/>
        <end position="454"/>
    </location>
</feature>
<dbReference type="CDD" id="cd00075">
    <property type="entry name" value="HATPase"/>
    <property type="match status" value="1"/>
</dbReference>
<gene>
    <name evidence="13" type="primary">tcrY_4</name>
    <name evidence="13" type="ORF">Psch_02732</name>
</gene>
<evidence type="ECO:0000256" key="9">
    <source>
        <dbReference type="ARBA" id="ARBA00022840"/>
    </source>
</evidence>
<accession>A0A4Y7RAJ7</accession>
<evidence type="ECO:0000256" key="8">
    <source>
        <dbReference type="ARBA" id="ARBA00022777"/>
    </source>
</evidence>
<keyword evidence="8 13" id="KW-0418">Kinase</keyword>
<reference evidence="13 14" key="1">
    <citation type="journal article" date="2018" name="Environ. Microbiol.">
        <title>Novel energy conservation strategies and behaviour of Pelotomaculum schinkii driving syntrophic propionate catabolism.</title>
        <authorList>
            <person name="Hidalgo-Ahumada C.A.P."/>
            <person name="Nobu M.K."/>
            <person name="Narihiro T."/>
            <person name="Tamaki H."/>
            <person name="Liu W.T."/>
            <person name="Kamagata Y."/>
            <person name="Stams A.J.M."/>
            <person name="Imachi H."/>
            <person name="Sousa D.Z."/>
        </authorList>
    </citation>
    <scope>NUCLEOTIDE SEQUENCE [LARGE SCALE GENOMIC DNA]</scope>
    <source>
        <strain evidence="13 14">HH</strain>
    </source>
</reference>
<sequence>MKSMMKILSRYVLSAAGVALILLIINFAVLAAWLVQAAKIEQRDYSVSQIADGLTKSDGVYTLSESAGETIDKRFQWAMLLDDDGSVIWSKNLPGDVPLKFTVSDVAGFTRWYLNDYPVYVWRHPDGLFVLGRARGSVWKHDIDMPQKVMDNTLVWIPAVLILNVVTAVLLALLFGLRLFRSLKPLAKGIEDMAEKRPVELSTRGLLGDLAAGLNKTSAQLTKQEAALNKRDNARTTWIAGVSHDIRTPLSLVMGYASQLEDDSELPPAKREQAGIIRRQSERIKVLVSDLNLASKLEYDMQPLRRNSVGLAALLRGVVADFLNGGLDHRYAMDVTIGKEAQNAAVTGDEELLRRAVANLIANSIRHNPKGCAIKAALEKGLGNCFLTVSDNGAGFPQEILENLNHPEGSAGLQNHGLGLTIVRQIIRAHGGTTQFHNLPEGGCTVVLCLPVSVADVSGPKNR</sequence>
<organism evidence="13 14">
    <name type="scientific">Pelotomaculum schinkii</name>
    <dbReference type="NCBI Taxonomy" id="78350"/>
    <lineage>
        <taxon>Bacteria</taxon>
        <taxon>Bacillati</taxon>
        <taxon>Bacillota</taxon>
        <taxon>Clostridia</taxon>
        <taxon>Eubacteriales</taxon>
        <taxon>Desulfotomaculaceae</taxon>
        <taxon>Pelotomaculum</taxon>
    </lineage>
</organism>
<evidence type="ECO:0000256" key="5">
    <source>
        <dbReference type="ARBA" id="ARBA00022553"/>
    </source>
</evidence>
<evidence type="ECO:0000256" key="2">
    <source>
        <dbReference type="ARBA" id="ARBA00004651"/>
    </source>
</evidence>
<comment type="subcellular location">
    <subcellularLocation>
        <location evidence="2">Cell membrane</location>
        <topology evidence="2">Multi-pass membrane protein</topology>
    </subcellularLocation>
</comment>
<keyword evidence="7" id="KW-0547">Nucleotide-binding</keyword>
<evidence type="ECO:0000256" key="7">
    <source>
        <dbReference type="ARBA" id="ARBA00022741"/>
    </source>
</evidence>
<comment type="catalytic activity">
    <reaction evidence="1">
        <text>ATP + protein L-histidine = ADP + protein N-phospho-L-histidine.</text>
        <dbReference type="EC" id="2.7.13.3"/>
    </reaction>
</comment>
<keyword evidence="14" id="KW-1185">Reference proteome</keyword>
<dbReference type="SUPFAM" id="SSF55874">
    <property type="entry name" value="ATPase domain of HSP90 chaperone/DNA topoisomerase II/histidine kinase"/>
    <property type="match status" value="1"/>
</dbReference>
<dbReference type="RefSeq" id="WP_190258447.1">
    <property type="nucleotide sequence ID" value="NZ_QFGA01000002.1"/>
</dbReference>
<dbReference type="GO" id="GO:0005524">
    <property type="term" value="F:ATP binding"/>
    <property type="evidence" value="ECO:0007669"/>
    <property type="project" value="UniProtKB-KW"/>
</dbReference>
<dbReference type="InterPro" id="IPR003661">
    <property type="entry name" value="HisK_dim/P_dom"/>
</dbReference>
<dbReference type="GO" id="GO:0005886">
    <property type="term" value="C:plasma membrane"/>
    <property type="evidence" value="ECO:0007669"/>
    <property type="project" value="UniProtKB-SubCell"/>
</dbReference>
<feature type="transmembrane region" description="Helical" evidence="11">
    <location>
        <begin position="155"/>
        <end position="180"/>
    </location>
</feature>
<comment type="caution">
    <text evidence="13">The sequence shown here is derived from an EMBL/GenBank/DDBJ whole genome shotgun (WGS) entry which is preliminary data.</text>
</comment>
<name>A0A4Y7RAJ7_9FIRM</name>
<keyword evidence="11" id="KW-0812">Transmembrane</keyword>
<keyword evidence="5" id="KW-0597">Phosphoprotein</keyword>
<dbReference type="InterPro" id="IPR036890">
    <property type="entry name" value="HATPase_C_sf"/>
</dbReference>
<dbReference type="PANTHER" id="PTHR44936:SF10">
    <property type="entry name" value="SENSOR PROTEIN RSTB"/>
    <property type="match status" value="1"/>
</dbReference>
<dbReference type="Gene3D" id="3.30.565.10">
    <property type="entry name" value="Histidine kinase-like ATPase, C-terminal domain"/>
    <property type="match status" value="1"/>
</dbReference>
<dbReference type="Pfam" id="PF02518">
    <property type="entry name" value="HATPase_c"/>
    <property type="match status" value="1"/>
</dbReference>
<dbReference type="InterPro" id="IPR004358">
    <property type="entry name" value="Sig_transdc_His_kin-like_C"/>
</dbReference>
<evidence type="ECO:0000313" key="14">
    <source>
        <dbReference type="Proteomes" id="UP000298324"/>
    </source>
</evidence>
<evidence type="ECO:0000256" key="1">
    <source>
        <dbReference type="ARBA" id="ARBA00000085"/>
    </source>
</evidence>
<evidence type="ECO:0000256" key="4">
    <source>
        <dbReference type="ARBA" id="ARBA00022475"/>
    </source>
</evidence>
<dbReference type="SUPFAM" id="SSF47384">
    <property type="entry name" value="Homodimeric domain of signal transducing histidine kinase"/>
    <property type="match status" value="1"/>
</dbReference>
<dbReference type="SMART" id="SM00388">
    <property type="entry name" value="HisKA"/>
    <property type="match status" value="1"/>
</dbReference>
<dbReference type="GO" id="GO:0000155">
    <property type="term" value="F:phosphorelay sensor kinase activity"/>
    <property type="evidence" value="ECO:0007669"/>
    <property type="project" value="InterPro"/>
</dbReference>
<evidence type="ECO:0000256" key="6">
    <source>
        <dbReference type="ARBA" id="ARBA00022679"/>
    </source>
</evidence>
<evidence type="ECO:0000313" key="13">
    <source>
        <dbReference type="EMBL" id="TEB05691.1"/>
    </source>
</evidence>
<dbReference type="EMBL" id="QFGA01000002">
    <property type="protein sequence ID" value="TEB05691.1"/>
    <property type="molecule type" value="Genomic_DNA"/>
</dbReference>
<dbReference type="InterPro" id="IPR050980">
    <property type="entry name" value="2C_sensor_his_kinase"/>
</dbReference>
<dbReference type="InterPro" id="IPR036097">
    <property type="entry name" value="HisK_dim/P_sf"/>
</dbReference>
<protein>
    <recommendedName>
        <fullName evidence="3">histidine kinase</fullName>
        <ecNumber evidence="3">2.7.13.3</ecNumber>
    </recommendedName>
</protein>
<dbReference type="PANTHER" id="PTHR44936">
    <property type="entry name" value="SENSOR PROTEIN CREC"/>
    <property type="match status" value="1"/>
</dbReference>
<dbReference type="Proteomes" id="UP000298324">
    <property type="component" value="Unassembled WGS sequence"/>
</dbReference>
<evidence type="ECO:0000256" key="11">
    <source>
        <dbReference type="SAM" id="Phobius"/>
    </source>
</evidence>
<evidence type="ECO:0000256" key="10">
    <source>
        <dbReference type="ARBA" id="ARBA00023012"/>
    </source>
</evidence>
<dbReference type="AlphaFoldDB" id="A0A4Y7RAJ7"/>
<dbReference type="PROSITE" id="PS50109">
    <property type="entry name" value="HIS_KIN"/>
    <property type="match status" value="1"/>
</dbReference>
<dbReference type="EC" id="2.7.13.3" evidence="3"/>
<dbReference type="Gene3D" id="1.10.287.130">
    <property type="match status" value="1"/>
</dbReference>
<keyword evidence="4" id="KW-1003">Cell membrane</keyword>